<accession>A0ABQ7XKV1</accession>
<comment type="caution">
    <text evidence="1">The sequence shown here is derived from an EMBL/GenBank/DDBJ whole genome shotgun (WGS) entry which is preliminary data.</text>
</comment>
<keyword evidence="2" id="KW-1185">Reference proteome</keyword>
<name>A0ABQ7XKV1_BRANA</name>
<evidence type="ECO:0008006" key="3">
    <source>
        <dbReference type="Google" id="ProtNLM"/>
    </source>
</evidence>
<protein>
    <recommendedName>
        <fullName evidence="3">ATP synthase subunit d, mitochondrial</fullName>
    </recommendedName>
</protein>
<organism evidence="1 2">
    <name type="scientific">Brassica napus</name>
    <name type="common">Rape</name>
    <dbReference type="NCBI Taxonomy" id="3708"/>
    <lineage>
        <taxon>Eukaryota</taxon>
        <taxon>Viridiplantae</taxon>
        <taxon>Streptophyta</taxon>
        <taxon>Embryophyta</taxon>
        <taxon>Tracheophyta</taxon>
        <taxon>Spermatophyta</taxon>
        <taxon>Magnoliopsida</taxon>
        <taxon>eudicotyledons</taxon>
        <taxon>Gunneridae</taxon>
        <taxon>Pentapetalae</taxon>
        <taxon>rosids</taxon>
        <taxon>malvids</taxon>
        <taxon>Brassicales</taxon>
        <taxon>Brassicaceae</taxon>
        <taxon>Brassiceae</taxon>
        <taxon>Brassica</taxon>
    </lineage>
</organism>
<dbReference type="PANTHER" id="PTHR22761:SF50">
    <property type="entry name" value="VACUOLAR PROTEIN SORTING-ASSOCIATED PROTEIN 20 HOMOLOG 1"/>
    <property type="match status" value="1"/>
</dbReference>
<dbReference type="PANTHER" id="PTHR22761">
    <property type="entry name" value="CHARGED MULTIVESICULAR BODY PROTEIN"/>
    <property type="match status" value="1"/>
</dbReference>
<evidence type="ECO:0000313" key="1">
    <source>
        <dbReference type="EMBL" id="KAH0856546.1"/>
    </source>
</evidence>
<proteinExistence type="predicted"/>
<reference evidence="1 2" key="1">
    <citation type="submission" date="2021-05" db="EMBL/GenBank/DDBJ databases">
        <title>Genome Assembly of Synthetic Allotetraploid Brassica napus Reveals Homoeologous Exchanges between Subgenomes.</title>
        <authorList>
            <person name="Davis J.T."/>
        </authorList>
    </citation>
    <scope>NUCLEOTIDE SEQUENCE [LARGE SCALE GENOMIC DNA]</scope>
    <source>
        <strain evidence="2">cv. Da-Ae</strain>
        <tissue evidence="1">Seedling</tissue>
    </source>
</reference>
<sequence>MRPWTHSFVRVPPFGHVTGSIGDTSLRKRKLLRFYRFGFAGNGQLVYSGFDNQIETSVNWFVSVTSQFPFGLLKQGSSAIKAIQSEVDLDDVQKLMDDTADAKAYQDELNAILGEKLSAEYEEEILAEFDKLERILEEPLPA</sequence>
<dbReference type="Pfam" id="PF03357">
    <property type="entry name" value="Snf7"/>
    <property type="match status" value="1"/>
</dbReference>
<gene>
    <name evidence="1" type="ORF">HID58_084807</name>
</gene>
<dbReference type="Proteomes" id="UP000824890">
    <property type="component" value="Unassembled WGS sequence"/>
</dbReference>
<evidence type="ECO:0000313" key="2">
    <source>
        <dbReference type="Proteomes" id="UP000824890"/>
    </source>
</evidence>
<dbReference type="InterPro" id="IPR005024">
    <property type="entry name" value="Snf7_fam"/>
</dbReference>
<dbReference type="EMBL" id="JAGKQM010000019">
    <property type="protein sequence ID" value="KAH0856546.1"/>
    <property type="molecule type" value="Genomic_DNA"/>
</dbReference>